<feature type="chain" id="PRO_5046070824" evidence="1">
    <location>
        <begin position="33"/>
        <end position="434"/>
    </location>
</feature>
<dbReference type="InterPro" id="IPR013783">
    <property type="entry name" value="Ig-like_fold"/>
</dbReference>
<feature type="signal peptide" evidence="1">
    <location>
        <begin position="1"/>
        <end position="32"/>
    </location>
</feature>
<evidence type="ECO:0000259" key="2">
    <source>
        <dbReference type="Pfam" id="PF16640"/>
    </source>
</evidence>
<dbReference type="Gene3D" id="2.60.40.10">
    <property type="entry name" value="Immunoglobulins"/>
    <property type="match status" value="1"/>
</dbReference>
<protein>
    <submittedName>
        <fullName evidence="3">Ig-like domain repeat protein</fullName>
    </submittedName>
</protein>
<dbReference type="InterPro" id="IPR032109">
    <property type="entry name" value="Big_3_5"/>
</dbReference>
<reference evidence="3 4" key="1">
    <citation type="submission" date="2021-01" db="EMBL/GenBank/DDBJ databases">
        <title>Streptomyces acididurans sp. nov., isolated from a peat swamp forest soil.</title>
        <authorList>
            <person name="Chantavorakit T."/>
            <person name="Duangmal K."/>
        </authorList>
    </citation>
    <scope>NUCLEOTIDE SEQUENCE [LARGE SCALE GENOMIC DNA]</scope>
    <source>
        <strain evidence="3 4">KK5PA1</strain>
    </source>
</reference>
<dbReference type="Pfam" id="PF16640">
    <property type="entry name" value="Big_3_5"/>
    <property type="match status" value="1"/>
</dbReference>
<keyword evidence="4" id="KW-1185">Reference proteome</keyword>
<proteinExistence type="predicted"/>
<dbReference type="RefSeq" id="WP_205355649.1">
    <property type="nucleotide sequence ID" value="NZ_JADKYB010000002.1"/>
</dbReference>
<dbReference type="EMBL" id="JADKYB010000002">
    <property type="protein sequence ID" value="MBM9503790.1"/>
    <property type="molecule type" value="Genomic_DNA"/>
</dbReference>
<dbReference type="Proteomes" id="UP000749040">
    <property type="component" value="Unassembled WGS sequence"/>
</dbReference>
<dbReference type="Gene3D" id="2.60.40.2700">
    <property type="match status" value="2"/>
</dbReference>
<evidence type="ECO:0000313" key="3">
    <source>
        <dbReference type="EMBL" id="MBM9503790.1"/>
    </source>
</evidence>
<evidence type="ECO:0000256" key="1">
    <source>
        <dbReference type="SAM" id="SignalP"/>
    </source>
</evidence>
<accession>A0ABS2TKC6</accession>
<name>A0ABS2TKC6_9ACTN</name>
<evidence type="ECO:0000313" key="4">
    <source>
        <dbReference type="Proteomes" id="UP000749040"/>
    </source>
</evidence>
<gene>
    <name evidence="3" type="ORF">ITX44_04425</name>
</gene>
<sequence>MTSLTARRPLSAAVAVLVAAGTFALGAGSARADVLGGMEVSPATGSDTTGMSLTTDGPCPDAATNLIVSVKGSGFPASGQNVVGNSPITTYGTSPQGGIVVPLTQTMRDYANTAGFSTLQGRYDFTLTCRSAFGATTFGDFTAPIWFTSNTAYQNTEPVHTVATTTALAVSPAGSATQGTSVKLTATVAPAAAAGSVQFMDGTKALGSPVAVAAGSASLTTAALAAGGHSLTAHFTPTDPTAFGPSASTAVAYTVKVPKPVVVSAPKVTGTVRVGATVTCAVSFSGGTSQIWSWQLDGVTVRGATGRTYLLPDADYKHKIACRSVASNSSGSTGATSPAVTVAVGATLRNTALPSFTGTVATGHTVTARGGSWTPAATHYVIIWRRDGKAITGATRSTYTLTKADHGHLLSLTIIAQRTGWTSGTATSRSVRVG</sequence>
<keyword evidence="1" id="KW-0732">Signal</keyword>
<feature type="domain" description="Bacterial Ig-like" evidence="2">
    <location>
        <begin position="173"/>
        <end position="255"/>
    </location>
</feature>
<organism evidence="3 4">
    <name type="scientific">Actinacidiphila acididurans</name>
    <dbReference type="NCBI Taxonomy" id="2784346"/>
    <lineage>
        <taxon>Bacteria</taxon>
        <taxon>Bacillati</taxon>
        <taxon>Actinomycetota</taxon>
        <taxon>Actinomycetes</taxon>
        <taxon>Kitasatosporales</taxon>
        <taxon>Streptomycetaceae</taxon>
        <taxon>Actinacidiphila</taxon>
    </lineage>
</organism>
<comment type="caution">
    <text evidence="3">The sequence shown here is derived from an EMBL/GenBank/DDBJ whole genome shotgun (WGS) entry which is preliminary data.</text>
</comment>